<dbReference type="GO" id="GO:0008610">
    <property type="term" value="P:lipid biosynthetic process"/>
    <property type="evidence" value="ECO:0007669"/>
    <property type="project" value="UniProtKB-ARBA"/>
</dbReference>
<dbReference type="PANTHER" id="PTHR19353:SF19">
    <property type="entry name" value="DELTA(5) FATTY ACID DESATURASE C-RELATED"/>
    <property type="match status" value="1"/>
</dbReference>
<proteinExistence type="predicted"/>
<dbReference type="EMBL" id="HBFW01025852">
    <property type="protein sequence ID" value="CAD8945380.1"/>
    <property type="molecule type" value="Transcribed_RNA"/>
</dbReference>
<evidence type="ECO:0000256" key="1">
    <source>
        <dbReference type="SAM" id="Phobius"/>
    </source>
</evidence>
<feature type="domain" description="Fatty acid desaturase" evidence="2">
    <location>
        <begin position="1"/>
        <end position="242"/>
    </location>
</feature>
<protein>
    <recommendedName>
        <fullName evidence="2">Fatty acid desaturase domain-containing protein</fullName>
    </recommendedName>
</protein>
<dbReference type="InterPro" id="IPR012171">
    <property type="entry name" value="Fatty_acid_desaturase"/>
</dbReference>
<keyword evidence="1" id="KW-0472">Membrane</keyword>
<evidence type="ECO:0000259" key="2">
    <source>
        <dbReference type="Pfam" id="PF00487"/>
    </source>
</evidence>
<dbReference type="PANTHER" id="PTHR19353">
    <property type="entry name" value="FATTY ACID DESATURASE 2"/>
    <property type="match status" value="1"/>
</dbReference>
<keyword evidence="1" id="KW-1133">Transmembrane helix</keyword>
<accession>A0A7S1DCU9</accession>
<feature type="transmembrane region" description="Helical" evidence="1">
    <location>
        <begin position="119"/>
        <end position="137"/>
    </location>
</feature>
<dbReference type="Pfam" id="PF00487">
    <property type="entry name" value="FA_desaturase"/>
    <property type="match status" value="1"/>
</dbReference>
<sequence length="269" mass="31278">MWQHQHTYAHHSHTNEIDRDPDLHHFSTFLRVHRQFEHKGIYRYQKYACFVAFAYTFVVFGECFWIPLDMVQTGTLYGVCEWTDGKRPFRAIATILHMAWFVTLIMVVPFFNASSAWKALTCVIVHIWTSGLLFGIFSQVNHLNEFSLDADMNHRTSNNNNNKNNIIIDKGRSKMLRYSWAAAQVETANNFAPNSALWHILSNGLNLQIEHHLFPGLNHSHLHRIAPIVEQTCKEFGVKYKCYNSWSDLMRAMLAWLDHLSVEPSAGKQ</sequence>
<dbReference type="InterPro" id="IPR005804">
    <property type="entry name" value="FA_desaturase_dom"/>
</dbReference>
<gene>
    <name evidence="3" type="ORF">CTEN0397_LOCUS16584</name>
</gene>
<feature type="transmembrane region" description="Helical" evidence="1">
    <location>
        <begin position="88"/>
        <end position="112"/>
    </location>
</feature>
<dbReference type="GO" id="GO:0016020">
    <property type="term" value="C:membrane"/>
    <property type="evidence" value="ECO:0007669"/>
    <property type="project" value="TreeGrafter"/>
</dbReference>
<reference evidence="3" key="1">
    <citation type="submission" date="2021-01" db="EMBL/GenBank/DDBJ databases">
        <authorList>
            <person name="Corre E."/>
            <person name="Pelletier E."/>
            <person name="Niang G."/>
            <person name="Scheremetjew M."/>
            <person name="Finn R."/>
            <person name="Kale V."/>
            <person name="Holt S."/>
            <person name="Cochrane G."/>
            <person name="Meng A."/>
            <person name="Brown T."/>
            <person name="Cohen L."/>
        </authorList>
    </citation>
    <scope>NUCLEOTIDE SEQUENCE</scope>
    <source>
        <strain evidence="3">ECT3854</strain>
    </source>
</reference>
<dbReference type="GO" id="GO:0016717">
    <property type="term" value="F:oxidoreductase activity, acting on paired donors, with oxidation of a pair of donors resulting in the reduction of molecular oxygen to two molecules of water"/>
    <property type="evidence" value="ECO:0007669"/>
    <property type="project" value="TreeGrafter"/>
</dbReference>
<dbReference type="AlphaFoldDB" id="A0A7S1DCU9"/>
<organism evidence="3">
    <name type="scientific">Cyclophora tenuis</name>
    <name type="common">Marine diatom</name>
    <dbReference type="NCBI Taxonomy" id="216820"/>
    <lineage>
        <taxon>Eukaryota</taxon>
        <taxon>Sar</taxon>
        <taxon>Stramenopiles</taxon>
        <taxon>Ochrophyta</taxon>
        <taxon>Bacillariophyta</taxon>
        <taxon>Fragilariophyceae</taxon>
        <taxon>Fragilariophycidae</taxon>
        <taxon>Cyclophorales</taxon>
        <taxon>Cyclophoraceae</taxon>
        <taxon>Cyclophora</taxon>
    </lineage>
</organism>
<name>A0A7S1DCU9_CYCTE</name>
<keyword evidence="1" id="KW-0812">Transmembrane</keyword>
<evidence type="ECO:0000313" key="3">
    <source>
        <dbReference type="EMBL" id="CAD8945380.1"/>
    </source>
</evidence>
<feature type="transmembrane region" description="Helical" evidence="1">
    <location>
        <begin position="47"/>
        <end position="68"/>
    </location>
</feature>